<dbReference type="FunFam" id="3.30.300.30:FF:000008">
    <property type="entry name" value="2,3-dihydroxybenzoate-AMP ligase"/>
    <property type="match status" value="1"/>
</dbReference>
<dbReference type="NCBIfam" id="TIGR02262">
    <property type="entry name" value="benz_CoA_lig"/>
    <property type="match status" value="1"/>
</dbReference>
<proteinExistence type="inferred from homology"/>
<evidence type="ECO:0000259" key="4">
    <source>
        <dbReference type="Pfam" id="PF13193"/>
    </source>
</evidence>
<keyword evidence="2 6" id="KW-0436">Ligase</keyword>
<feature type="domain" description="AMP-dependent synthetase/ligase" evidence="3">
    <location>
        <begin position="24"/>
        <end position="385"/>
    </location>
</feature>
<dbReference type="STRING" id="1435377.SUSAZ_08420"/>
<dbReference type="OMA" id="KTMDPMV"/>
<dbReference type="GO" id="GO:0016405">
    <property type="term" value="F:CoA-ligase activity"/>
    <property type="evidence" value="ECO:0007669"/>
    <property type="project" value="InterPro"/>
</dbReference>
<evidence type="ECO:0000256" key="1">
    <source>
        <dbReference type="ARBA" id="ARBA00006432"/>
    </source>
</evidence>
<sequence length="526" mass="59865">MSSKYGDILNVTDAIFSKRSNELGRPAIYYKDEIWTYRRLIDEINRVGNALKKFLEREQRLLMISYDSPYFISVFYGAMKIGAFPIPVNTFTIPDDHIFYLEDSKAKVLVVEPEIWDRLASKLNGRTEELKYVMILPGGHREQLHISPHPAKVMLYEDIVPHESTDLNPAKTSPDEPAFGLYTSGSTGHPKCAVHLHKDIIVVLNTYVKNVLKINENDKLFSASKLFFAYGLGNSSYFAFGNGASVVLMPERVEPKRVLHYIQTYKPTIFFAVPTIYNSLLNVEEWKKYDLSSIRLCVSAGEPLPGKIYEEWKKRYVVEILDGIGSTEALHIYISNFPGESRPNCTGKVVPGYEVKIVDENGNQVKAGEIGDLYVKGDSVAMYYLHKYEDTRKNMQGYWFRSGDKFYFDDNGYLYYIGRSDDMIKAGGMWISPIEVESVILTHEAVLEAAVVGIKDEVGLTKVVAFVVPKQGYEANEKLEEGIKEYLKGKLPSYKIPKQIRFVNELPKTATGKIQRYKFRTGEVKS</sequence>
<dbReference type="InterPro" id="IPR000873">
    <property type="entry name" value="AMP-dep_synth/lig_dom"/>
</dbReference>
<dbReference type="SUPFAM" id="SSF56801">
    <property type="entry name" value="Acetyl-CoA synthetase-like"/>
    <property type="match status" value="1"/>
</dbReference>
<dbReference type="InterPro" id="IPR045851">
    <property type="entry name" value="AMP-bd_C_sf"/>
</dbReference>
<protein>
    <submittedName>
        <fullName evidence="6">4-hydroxybenzoate--CoA ligase</fullName>
    </submittedName>
</protein>
<dbReference type="GeneID" id="14552267"/>
<dbReference type="PaxDb" id="1435377-SUSAZ_08420"/>
<evidence type="ECO:0000259" key="3">
    <source>
        <dbReference type="Pfam" id="PF00501"/>
    </source>
</evidence>
<reference evidence="7 8" key="1">
    <citation type="submission" date="2015-12" db="EMBL/GenBank/DDBJ databases">
        <title>A stable core within a dynamic pangenome in Sulfolobus acidocaldarius.</title>
        <authorList>
            <person name="Anderson R."/>
            <person name="Kouris A."/>
            <person name="Seward C."/>
            <person name="Campbell K."/>
            <person name="Whitaker R."/>
        </authorList>
    </citation>
    <scope>NUCLEOTIDE SEQUENCE [LARGE SCALE GENOMIC DNA]</scope>
    <source>
        <strain evidence="5 8">GG12-C01-09</strain>
        <strain evidence="6 7">NG05B_CO5_07</strain>
    </source>
</reference>
<dbReference type="PANTHER" id="PTHR43352:SF1">
    <property type="entry name" value="ANTHRANILATE--COA LIGASE"/>
    <property type="match status" value="1"/>
</dbReference>
<feature type="domain" description="AMP-binding enzyme C-terminal" evidence="4">
    <location>
        <begin position="435"/>
        <end position="513"/>
    </location>
</feature>
<gene>
    <name evidence="5" type="ORF">ATY89_09260</name>
    <name evidence="6" type="ORF">ATZ20_00670</name>
</gene>
<evidence type="ECO:0000313" key="8">
    <source>
        <dbReference type="Proteomes" id="UP000065473"/>
    </source>
</evidence>
<dbReference type="EMBL" id="CP013694">
    <property type="protein sequence ID" value="ALU30104.1"/>
    <property type="molecule type" value="Genomic_DNA"/>
</dbReference>
<dbReference type="GO" id="GO:0044550">
    <property type="term" value="P:secondary metabolite biosynthetic process"/>
    <property type="evidence" value="ECO:0007669"/>
    <property type="project" value="TreeGrafter"/>
</dbReference>
<evidence type="ECO:0000313" key="6">
    <source>
        <dbReference type="EMBL" id="ALU30796.1"/>
    </source>
</evidence>
<dbReference type="RefSeq" id="WP_011278582.1">
    <property type="nucleotide sequence ID" value="NZ_BHWZ01000004.1"/>
</dbReference>
<dbReference type="Pfam" id="PF13193">
    <property type="entry name" value="AMP-binding_C"/>
    <property type="match status" value="1"/>
</dbReference>
<accession>A0A0U3HIU5</accession>
<dbReference type="GO" id="GO:0016878">
    <property type="term" value="F:acid-thiol ligase activity"/>
    <property type="evidence" value="ECO:0007669"/>
    <property type="project" value="TreeGrafter"/>
</dbReference>
<evidence type="ECO:0000256" key="2">
    <source>
        <dbReference type="ARBA" id="ARBA00022598"/>
    </source>
</evidence>
<dbReference type="EMBL" id="CP013695">
    <property type="protein sequence ID" value="ALU30796.1"/>
    <property type="molecule type" value="Genomic_DNA"/>
</dbReference>
<dbReference type="Pfam" id="PF00501">
    <property type="entry name" value="AMP-binding"/>
    <property type="match status" value="1"/>
</dbReference>
<dbReference type="OrthoDB" id="193284at2157"/>
<dbReference type="Proteomes" id="UP000065473">
    <property type="component" value="Chromosome"/>
</dbReference>
<name>A0A0U3HIU5_9CREN</name>
<comment type="similarity">
    <text evidence="1">Belongs to the ATP-dependent AMP-binding enzyme family.</text>
</comment>
<dbReference type="Proteomes" id="UP000060043">
    <property type="component" value="Chromosome"/>
</dbReference>
<dbReference type="PANTHER" id="PTHR43352">
    <property type="entry name" value="ACETYL-COA SYNTHETASE"/>
    <property type="match status" value="1"/>
</dbReference>
<dbReference type="InterPro" id="IPR025110">
    <property type="entry name" value="AMP-bd_C"/>
</dbReference>
<dbReference type="InterPro" id="IPR011957">
    <property type="entry name" value="Benz_CoA_lig"/>
</dbReference>
<dbReference type="InterPro" id="IPR042099">
    <property type="entry name" value="ANL_N_sf"/>
</dbReference>
<organism evidence="6 7">
    <name type="scientific">Sulfolobus acidocaldarius</name>
    <dbReference type="NCBI Taxonomy" id="2285"/>
    <lineage>
        <taxon>Archaea</taxon>
        <taxon>Thermoproteota</taxon>
        <taxon>Thermoprotei</taxon>
        <taxon>Sulfolobales</taxon>
        <taxon>Sulfolobaceae</taxon>
        <taxon>Sulfolobus</taxon>
    </lineage>
</organism>
<dbReference type="Gene3D" id="3.30.300.30">
    <property type="match status" value="1"/>
</dbReference>
<evidence type="ECO:0000313" key="7">
    <source>
        <dbReference type="Proteomes" id="UP000060043"/>
    </source>
</evidence>
<dbReference type="CDD" id="cd05959">
    <property type="entry name" value="BCL_4HBCL"/>
    <property type="match status" value="1"/>
</dbReference>
<dbReference type="AlphaFoldDB" id="A0A0U3HIU5"/>
<dbReference type="Gene3D" id="3.40.50.12780">
    <property type="entry name" value="N-terminal domain of ligase-like"/>
    <property type="match status" value="1"/>
</dbReference>
<dbReference type="GO" id="GO:0005524">
    <property type="term" value="F:ATP binding"/>
    <property type="evidence" value="ECO:0007669"/>
    <property type="project" value="InterPro"/>
</dbReference>
<evidence type="ECO:0000313" key="5">
    <source>
        <dbReference type="EMBL" id="ALU30104.1"/>
    </source>
</evidence>